<dbReference type="PANTHER" id="PTHR21077">
    <property type="entry name" value="EME1 PROTEIN"/>
    <property type="match status" value="1"/>
</dbReference>
<dbReference type="Gene3D" id="3.40.50.10130">
    <property type="match status" value="1"/>
</dbReference>
<keyword evidence="4" id="KW-0479">Metal-binding</keyword>
<dbReference type="InterPro" id="IPR042530">
    <property type="entry name" value="EME1/EME2_C"/>
</dbReference>
<keyword evidence="10" id="KW-0234">DNA repair</keyword>
<comment type="subcellular location">
    <subcellularLocation>
        <location evidence="2">Nucleus</location>
    </subcellularLocation>
</comment>
<dbReference type="GO" id="GO:0048476">
    <property type="term" value="C:Holliday junction resolvase complex"/>
    <property type="evidence" value="ECO:0007669"/>
    <property type="project" value="InterPro"/>
</dbReference>
<comment type="cofactor">
    <cofactor evidence="1">
        <name>Mg(2+)</name>
        <dbReference type="ChEBI" id="CHEBI:18420"/>
    </cofactor>
</comment>
<dbReference type="GO" id="GO:0000712">
    <property type="term" value="P:resolution of meiotic recombination intermediates"/>
    <property type="evidence" value="ECO:0007669"/>
    <property type="project" value="TreeGrafter"/>
</dbReference>
<dbReference type="GO" id="GO:0031297">
    <property type="term" value="P:replication fork processing"/>
    <property type="evidence" value="ECO:0007669"/>
    <property type="project" value="TreeGrafter"/>
</dbReference>
<keyword evidence="9" id="KW-0233">DNA recombination</keyword>
<keyword evidence="12" id="KW-0469">Meiosis</keyword>
<dbReference type="GO" id="GO:0005634">
    <property type="term" value="C:nucleus"/>
    <property type="evidence" value="ECO:0007669"/>
    <property type="project" value="UniProtKB-SubCell"/>
</dbReference>
<sequence>MPFSSDVIEISDSDDDARAPPPSSSQLSRNSSFHEEELVDLCSGSDDELPAPAEPAFFLGLGTAKRKRHSMSSASSRSVTVDYAAVSSDEEESPKKISRKAAASGTKTTRKPRKTEEEKAEAKALKQKEAAQKKAQKAAEKAEKAAAVANEKAAKKTYLEANKLVNDKKKTLENMEIVFPPSLRDSELEKAFREHTTQFNMPVSTASTNLVRGLDVFTWRRTMTAEYDLESRAWLPVPKYVRDEDTYLVYVKADELARWIKEENGAKDVVRRVRSACAPRKVQIFVMVDGLTLYFRRKTGIRYTKPEIERALAALQMAEHVHLLYIDKVDDAVVRLYDLSADLGIKPYKLITRSHLPFCSDTNQKTGTSPADTWVKMLGQVHRLTSAGAEGITEAFPTVNSLFTAYEQAPDARERDRLVMGCQIKRRADGVAKGRSVGQALSQVVGTVMYSTDPLQLTYKAAKGGVAGA</sequence>
<dbReference type="EMBL" id="JARKIB010000177">
    <property type="protein sequence ID" value="KAJ7727769.1"/>
    <property type="molecule type" value="Genomic_DNA"/>
</dbReference>
<evidence type="ECO:0000256" key="11">
    <source>
        <dbReference type="ARBA" id="ARBA00023242"/>
    </source>
</evidence>
<dbReference type="GO" id="GO:0031573">
    <property type="term" value="P:mitotic intra-S DNA damage checkpoint signaling"/>
    <property type="evidence" value="ECO:0007669"/>
    <property type="project" value="TreeGrafter"/>
</dbReference>
<evidence type="ECO:0000256" key="8">
    <source>
        <dbReference type="ARBA" id="ARBA00022842"/>
    </source>
</evidence>
<evidence type="ECO:0000256" key="5">
    <source>
        <dbReference type="ARBA" id="ARBA00022759"/>
    </source>
</evidence>
<dbReference type="AlphaFoldDB" id="A0AAD7HTE2"/>
<keyword evidence="6" id="KW-0227">DNA damage</keyword>
<evidence type="ECO:0000256" key="10">
    <source>
        <dbReference type="ARBA" id="ARBA00023204"/>
    </source>
</evidence>
<keyword evidence="3" id="KW-0540">Nuclease</keyword>
<evidence type="ECO:0000313" key="14">
    <source>
        <dbReference type="EMBL" id="KAJ7727769.1"/>
    </source>
</evidence>
<dbReference type="Gene3D" id="1.10.150.670">
    <property type="entry name" value="Crossover junction endonuclease EME1, DNA-binding domain"/>
    <property type="match status" value="1"/>
</dbReference>
<keyword evidence="15" id="KW-1185">Reference proteome</keyword>
<evidence type="ECO:0000256" key="4">
    <source>
        <dbReference type="ARBA" id="ARBA00022723"/>
    </source>
</evidence>
<dbReference type="Pfam" id="PF21292">
    <property type="entry name" value="EME1-MUS81_C"/>
    <property type="match status" value="1"/>
</dbReference>
<evidence type="ECO:0000256" key="2">
    <source>
        <dbReference type="ARBA" id="ARBA00004123"/>
    </source>
</evidence>
<gene>
    <name evidence="14" type="ORF">B0H16DRAFT_1383329</name>
</gene>
<dbReference type="PANTHER" id="PTHR21077:SF5">
    <property type="entry name" value="CROSSOVER JUNCTION ENDONUCLEASE MMS4"/>
    <property type="match status" value="1"/>
</dbReference>
<evidence type="ECO:0008006" key="16">
    <source>
        <dbReference type="Google" id="ProtNLM"/>
    </source>
</evidence>
<comment type="caution">
    <text evidence="14">The sequence shown here is derived from an EMBL/GenBank/DDBJ whole genome shotgun (WGS) entry which is preliminary data.</text>
</comment>
<protein>
    <recommendedName>
        <fullName evidence="16">ERCC4 domain-containing protein</fullName>
    </recommendedName>
</protein>
<evidence type="ECO:0000256" key="7">
    <source>
        <dbReference type="ARBA" id="ARBA00022801"/>
    </source>
</evidence>
<evidence type="ECO:0000256" key="1">
    <source>
        <dbReference type="ARBA" id="ARBA00001946"/>
    </source>
</evidence>
<dbReference type="InterPro" id="IPR033310">
    <property type="entry name" value="Mms4/EME1/EME2"/>
</dbReference>
<feature type="region of interest" description="Disordered" evidence="13">
    <location>
        <begin position="1"/>
        <end position="121"/>
    </location>
</feature>
<keyword evidence="5" id="KW-0255">Endonuclease</keyword>
<accession>A0AAD7HTE2</accession>
<dbReference type="GO" id="GO:0006302">
    <property type="term" value="P:double-strand break repair"/>
    <property type="evidence" value="ECO:0007669"/>
    <property type="project" value="TreeGrafter"/>
</dbReference>
<name>A0AAD7HTE2_9AGAR</name>
<organism evidence="14 15">
    <name type="scientific">Mycena metata</name>
    <dbReference type="NCBI Taxonomy" id="1033252"/>
    <lineage>
        <taxon>Eukaryota</taxon>
        <taxon>Fungi</taxon>
        <taxon>Dikarya</taxon>
        <taxon>Basidiomycota</taxon>
        <taxon>Agaricomycotina</taxon>
        <taxon>Agaricomycetes</taxon>
        <taxon>Agaricomycetidae</taxon>
        <taxon>Agaricales</taxon>
        <taxon>Marasmiineae</taxon>
        <taxon>Mycenaceae</taxon>
        <taxon>Mycena</taxon>
    </lineage>
</organism>
<keyword evidence="8" id="KW-0460">Magnesium</keyword>
<dbReference type="GO" id="GO:0046872">
    <property type="term" value="F:metal ion binding"/>
    <property type="evidence" value="ECO:0007669"/>
    <property type="project" value="UniProtKB-KW"/>
</dbReference>
<evidence type="ECO:0000256" key="12">
    <source>
        <dbReference type="ARBA" id="ARBA00023254"/>
    </source>
</evidence>
<dbReference type="Proteomes" id="UP001215598">
    <property type="component" value="Unassembled WGS sequence"/>
</dbReference>
<reference evidence="14" key="1">
    <citation type="submission" date="2023-03" db="EMBL/GenBank/DDBJ databases">
        <title>Massive genome expansion in bonnet fungi (Mycena s.s.) driven by repeated elements and novel gene families across ecological guilds.</title>
        <authorList>
            <consortium name="Lawrence Berkeley National Laboratory"/>
            <person name="Harder C.B."/>
            <person name="Miyauchi S."/>
            <person name="Viragh M."/>
            <person name="Kuo A."/>
            <person name="Thoen E."/>
            <person name="Andreopoulos B."/>
            <person name="Lu D."/>
            <person name="Skrede I."/>
            <person name="Drula E."/>
            <person name="Henrissat B."/>
            <person name="Morin E."/>
            <person name="Kohler A."/>
            <person name="Barry K."/>
            <person name="LaButti K."/>
            <person name="Morin E."/>
            <person name="Salamov A."/>
            <person name="Lipzen A."/>
            <person name="Mereny Z."/>
            <person name="Hegedus B."/>
            <person name="Baldrian P."/>
            <person name="Stursova M."/>
            <person name="Weitz H."/>
            <person name="Taylor A."/>
            <person name="Grigoriev I.V."/>
            <person name="Nagy L.G."/>
            <person name="Martin F."/>
            <person name="Kauserud H."/>
        </authorList>
    </citation>
    <scope>NUCLEOTIDE SEQUENCE</scope>
    <source>
        <strain evidence="14">CBHHK182m</strain>
    </source>
</reference>
<evidence type="ECO:0000256" key="3">
    <source>
        <dbReference type="ARBA" id="ARBA00022722"/>
    </source>
</evidence>
<dbReference type="GO" id="GO:0008821">
    <property type="term" value="F:crossover junction DNA endonuclease activity"/>
    <property type="evidence" value="ECO:0007669"/>
    <property type="project" value="TreeGrafter"/>
</dbReference>
<evidence type="ECO:0000256" key="6">
    <source>
        <dbReference type="ARBA" id="ARBA00022763"/>
    </source>
</evidence>
<evidence type="ECO:0000313" key="15">
    <source>
        <dbReference type="Proteomes" id="UP001215598"/>
    </source>
</evidence>
<keyword evidence="11" id="KW-0539">Nucleus</keyword>
<proteinExistence type="predicted"/>
<keyword evidence="7" id="KW-0378">Hydrolase</keyword>
<evidence type="ECO:0000256" key="9">
    <source>
        <dbReference type="ARBA" id="ARBA00023172"/>
    </source>
</evidence>
<evidence type="ECO:0000256" key="13">
    <source>
        <dbReference type="SAM" id="MobiDB-lite"/>
    </source>
</evidence>